<dbReference type="FunFam" id="1.20.1250.20:FF:000001">
    <property type="entry name" value="Dicarboxylate MFS transporter"/>
    <property type="match status" value="1"/>
</dbReference>
<evidence type="ECO:0000313" key="11">
    <source>
        <dbReference type="EMBL" id="EXC04442.1"/>
    </source>
</evidence>
<dbReference type="InterPro" id="IPR005829">
    <property type="entry name" value="Sugar_transporter_CS"/>
</dbReference>
<feature type="transmembrane region" description="Helical" evidence="9">
    <location>
        <begin position="369"/>
        <end position="393"/>
    </location>
</feature>
<comment type="caution">
    <text evidence="11">The sequence shown here is derived from an EMBL/GenBank/DDBJ whole genome shotgun (WGS) entry which is preliminary data.</text>
</comment>
<comment type="similarity">
    <text evidence="2">Belongs to the major facilitator superfamily. Metabolite:H+ Symporter (MHS) family (TC 2.A.1.6) family.</text>
</comment>
<dbReference type="Proteomes" id="UP000021108">
    <property type="component" value="Unassembled WGS sequence"/>
</dbReference>
<evidence type="ECO:0000259" key="10">
    <source>
        <dbReference type="PROSITE" id="PS50850"/>
    </source>
</evidence>
<dbReference type="PANTHER" id="PTHR43528:SF1">
    <property type="entry name" value="ALPHA-KETOGLUTARATE PERMEASE"/>
    <property type="match status" value="1"/>
</dbReference>
<evidence type="ECO:0000256" key="2">
    <source>
        <dbReference type="ARBA" id="ARBA00008240"/>
    </source>
</evidence>
<dbReference type="PROSITE" id="PS50850">
    <property type="entry name" value="MFS"/>
    <property type="match status" value="1"/>
</dbReference>
<dbReference type="Pfam" id="PF07690">
    <property type="entry name" value="MFS_1"/>
    <property type="match status" value="1"/>
</dbReference>
<feature type="transmembrane region" description="Helical" evidence="9">
    <location>
        <begin position="153"/>
        <end position="178"/>
    </location>
</feature>
<dbReference type="GO" id="GO:0005886">
    <property type="term" value="C:plasma membrane"/>
    <property type="evidence" value="ECO:0007669"/>
    <property type="project" value="UniProtKB-SubCell"/>
</dbReference>
<feature type="transmembrane region" description="Helical" evidence="9">
    <location>
        <begin position="241"/>
        <end position="263"/>
    </location>
</feature>
<evidence type="ECO:0000256" key="6">
    <source>
        <dbReference type="ARBA" id="ARBA00022847"/>
    </source>
</evidence>
<keyword evidence="3" id="KW-0813">Transport</keyword>
<organism evidence="11 12">
    <name type="scientific">Acinetobacter baumannii 625974</name>
    <dbReference type="NCBI Taxonomy" id="1310607"/>
    <lineage>
        <taxon>Bacteria</taxon>
        <taxon>Pseudomonadati</taxon>
        <taxon>Pseudomonadota</taxon>
        <taxon>Gammaproteobacteria</taxon>
        <taxon>Moraxellales</taxon>
        <taxon>Moraxellaceae</taxon>
        <taxon>Acinetobacter</taxon>
        <taxon>Acinetobacter calcoaceticus/baumannii complex</taxon>
    </lineage>
</organism>
<evidence type="ECO:0000256" key="4">
    <source>
        <dbReference type="ARBA" id="ARBA00022475"/>
    </source>
</evidence>
<feature type="transmembrane region" description="Helical" evidence="9">
    <location>
        <begin position="112"/>
        <end position="132"/>
    </location>
</feature>
<keyword evidence="7 9" id="KW-1133">Transmembrane helix</keyword>
<reference evidence="11 12" key="1">
    <citation type="submission" date="2014-02" db="EMBL/GenBank/DDBJ databases">
        <title>Comparative genomics and transcriptomics to identify genetic mechanisms underlying the emergence of carbapenem resistant Acinetobacter baumannii (CRAb).</title>
        <authorList>
            <person name="Harris A.D."/>
            <person name="Johnson K.J."/>
            <person name="George J."/>
            <person name="Shefchek K."/>
            <person name="Daugherty S.C."/>
            <person name="Parankush S."/>
            <person name="Sadzewicz L."/>
            <person name="Tallon L."/>
            <person name="Sengamalay N."/>
            <person name="Hazen T.H."/>
            <person name="Rasko D.A."/>
        </authorList>
    </citation>
    <scope>NUCLEOTIDE SEQUENCE [LARGE SCALE GENOMIC DNA]</scope>
    <source>
        <strain evidence="11 12">625974</strain>
    </source>
</reference>
<name>A0A009P891_ACIBA</name>
<dbReference type="PANTHER" id="PTHR43528">
    <property type="entry name" value="ALPHA-KETOGLUTARATE PERMEASE"/>
    <property type="match status" value="1"/>
</dbReference>
<dbReference type="PATRIC" id="fig|1310607.3.peg.3676"/>
<keyword evidence="8 9" id="KW-0472">Membrane</keyword>
<feature type="transmembrane region" description="Helical" evidence="9">
    <location>
        <begin position="309"/>
        <end position="330"/>
    </location>
</feature>
<evidence type="ECO:0000256" key="9">
    <source>
        <dbReference type="SAM" id="Phobius"/>
    </source>
</evidence>
<dbReference type="InterPro" id="IPR051084">
    <property type="entry name" value="H+-coupled_symporters"/>
</dbReference>
<comment type="subcellular location">
    <subcellularLocation>
        <location evidence="1">Cell membrane</location>
        <topology evidence="1">Multi-pass membrane protein</topology>
    </subcellularLocation>
</comment>
<dbReference type="EMBL" id="JEXD01000061">
    <property type="protein sequence ID" value="EXC04442.1"/>
    <property type="molecule type" value="Genomic_DNA"/>
</dbReference>
<evidence type="ECO:0000256" key="5">
    <source>
        <dbReference type="ARBA" id="ARBA00022692"/>
    </source>
</evidence>
<dbReference type="InterPro" id="IPR036259">
    <property type="entry name" value="MFS_trans_sf"/>
</dbReference>
<evidence type="ECO:0000313" key="12">
    <source>
        <dbReference type="Proteomes" id="UP000021108"/>
    </source>
</evidence>
<gene>
    <name evidence="11" type="ORF">J506_3803</name>
</gene>
<feature type="transmembrane region" description="Helical" evidence="9">
    <location>
        <begin position="278"/>
        <end position="297"/>
    </location>
</feature>
<feature type="transmembrane region" description="Helical" evidence="9">
    <location>
        <begin position="21"/>
        <end position="46"/>
    </location>
</feature>
<evidence type="ECO:0000256" key="1">
    <source>
        <dbReference type="ARBA" id="ARBA00004651"/>
    </source>
</evidence>
<keyword evidence="5 9" id="KW-0812">Transmembrane</keyword>
<dbReference type="InterPro" id="IPR011701">
    <property type="entry name" value="MFS"/>
</dbReference>
<feature type="transmembrane region" description="Helical" evidence="9">
    <location>
        <begin position="52"/>
        <end position="76"/>
    </location>
</feature>
<feature type="transmembrane region" description="Helical" evidence="9">
    <location>
        <begin position="336"/>
        <end position="357"/>
    </location>
</feature>
<evidence type="ECO:0000256" key="8">
    <source>
        <dbReference type="ARBA" id="ARBA00023136"/>
    </source>
</evidence>
<dbReference type="SUPFAM" id="SSF103473">
    <property type="entry name" value="MFS general substrate transporter"/>
    <property type="match status" value="1"/>
</dbReference>
<evidence type="ECO:0000256" key="3">
    <source>
        <dbReference type="ARBA" id="ARBA00022448"/>
    </source>
</evidence>
<keyword evidence="6" id="KW-0769">Symport</keyword>
<dbReference type="RefSeq" id="WP_024436605.1">
    <property type="nucleotide sequence ID" value="NZ_JEXD01000061.1"/>
</dbReference>
<accession>A0A009P891</accession>
<proteinExistence type="inferred from homology"/>
<evidence type="ECO:0000256" key="7">
    <source>
        <dbReference type="ARBA" id="ARBA00022989"/>
    </source>
</evidence>
<feature type="transmembrane region" description="Helical" evidence="9">
    <location>
        <begin position="399"/>
        <end position="418"/>
    </location>
</feature>
<dbReference type="Gene3D" id="1.20.1250.20">
    <property type="entry name" value="MFS general substrate transporter like domains"/>
    <property type="match status" value="2"/>
</dbReference>
<keyword evidence="4" id="KW-1003">Cell membrane</keyword>
<sequence length="430" mass="47500">MKKDKQVEQKNTLRRVASASFIGNFVEWFDYAAYGFLATVIAVVFFPQSDPLTALMAAYAIFAISFILRPLGGIFWGHVGDKFGRKNALSWSIILMTLATVCIALLPSYQSIGIFAPIMLLIFRMIQGFSASGEYAGAANFLAEYAPKEKRGLYTSLVPASTATGLLLGSLMAAAMFAFMSEAFLHEYGWRIPFLLAAPLGLIGYYIRVKLEDTPEFLEHQKNGKKENFPIKALFTQYRPALFKAFAVASLNATAFYLIFSYMPNYLATELGVNKTQAFISGSISLLFYIAVVFAMGKYSDRIGRKKMLLWASLSFIALTVPLFYLLSTASFVEMVIIQLVFCTLLAINDGSLPAYLTEQFPIQVRYTGFAFSFNTANALLGGTVPFVATWLIQQTGNTLAPSVLLIVVAIFASMALLQRKSHRLINAKA</sequence>
<dbReference type="InterPro" id="IPR020846">
    <property type="entry name" value="MFS_dom"/>
</dbReference>
<protein>
    <submittedName>
        <fullName evidence="11">Sugar (And other) transporter family protein</fullName>
    </submittedName>
</protein>
<feature type="transmembrane region" description="Helical" evidence="9">
    <location>
        <begin position="190"/>
        <end position="207"/>
    </location>
</feature>
<dbReference type="GO" id="GO:0015293">
    <property type="term" value="F:symporter activity"/>
    <property type="evidence" value="ECO:0007669"/>
    <property type="project" value="UniProtKB-KW"/>
</dbReference>
<dbReference type="PROSITE" id="PS00216">
    <property type="entry name" value="SUGAR_TRANSPORT_1"/>
    <property type="match status" value="1"/>
</dbReference>
<feature type="transmembrane region" description="Helical" evidence="9">
    <location>
        <begin position="88"/>
        <end position="106"/>
    </location>
</feature>
<feature type="domain" description="Major facilitator superfamily (MFS) profile" evidence="10">
    <location>
        <begin position="16"/>
        <end position="421"/>
    </location>
</feature>
<dbReference type="AlphaFoldDB" id="A0A009P891"/>